<dbReference type="InterPro" id="IPR014030">
    <property type="entry name" value="Ketoacyl_synth_N"/>
</dbReference>
<dbReference type="PANTHER" id="PTHR11712:SF336">
    <property type="entry name" value="3-OXOACYL-[ACYL-CARRIER-PROTEIN] SYNTHASE, MITOCHONDRIAL"/>
    <property type="match status" value="1"/>
</dbReference>
<dbReference type="Pfam" id="PF00109">
    <property type="entry name" value="ketoacyl-synt"/>
    <property type="match status" value="1"/>
</dbReference>
<dbReference type="Pfam" id="PF02801">
    <property type="entry name" value="Ketoacyl-synt_C"/>
    <property type="match status" value="1"/>
</dbReference>
<evidence type="ECO:0000313" key="5">
    <source>
        <dbReference type="EMBL" id="MFC5448504.1"/>
    </source>
</evidence>
<dbReference type="PROSITE" id="PS00606">
    <property type="entry name" value="KS3_1"/>
    <property type="match status" value="1"/>
</dbReference>
<dbReference type="RefSeq" id="WP_270878175.1">
    <property type="nucleotide sequence ID" value="NZ_JAQFVF010000018.1"/>
</dbReference>
<evidence type="ECO:0000313" key="6">
    <source>
        <dbReference type="Proteomes" id="UP001596044"/>
    </source>
</evidence>
<accession>A0ABW0K5L0</accession>
<name>A0ABW0K5L0_9BACL</name>
<evidence type="ECO:0000259" key="4">
    <source>
        <dbReference type="PROSITE" id="PS52004"/>
    </source>
</evidence>
<evidence type="ECO:0000256" key="2">
    <source>
        <dbReference type="ARBA" id="ARBA00022679"/>
    </source>
</evidence>
<dbReference type="SUPFAM" id="SSF53901">
    <property type="entry name" value="Thiolase-like"/>
    <property type="match status" value="2"/>
</dbReference>
<dbReference type="InterPro" id="IPR020841">
    <property type="entry name" value="PKS_Beta-ketoAc_synthase_dom"/>
</dbReference>
<keyword evidence="2 3" id="KW-0808">Transferase</keyword>
<gene>
    <name evidence="5" type="ORF">ACFPOG_09535</name>
</gene>
<protein>
    <submittedName>
        <fullName evidence="5">Beta-ketoacyl-[acyl-carrier-protein] synthase family protein</fullName>
    </submittedName>
</protein>
<feature type="domain" description="Ketosynthase family 3 (KS3)" evidence="4">
    <location>
        <begin position="1"/>
        <end position="390"/>
    </location>
</feature>
<proteinExistence type="inferred from homology"/>
<dbReference type="InterPro" id="IPR018201">
    <property type="entry name" value="Ketoacyl_synth_AS"/>
</dbReference>
<dbReference type="SMART" id="SM00825">
    <property type="entry name" value="PKS_KS"/>
    <property type="match status" value="1"/>
</dbReference>
<dbReference type="EMBL" id="JBHSMJ010000009">
    <property type="protein sequence ID" value="MFC5448504.1"/>
    <property type="molecule type" value="Genomic_DNA"/>
</dbReference>
<dbReference type="InterPro" id="IPR016039">
    <property type="entry name" value="Thiolase-like"/>
</dbReference>
<evidence type="ECO:0000256" key="3">
    <source>
        <dbReference type="RuleBase" id="RU003694"/>
    </source>
</evidence>
<organism evidence="5 6">
    <name type="scientific">Paenibacillus aestuarii</name>
    <dbReference type="NCBI Taxonomy" id="516965"/>
    <lineage>
        <taxon>Bacteria</taxon>
        <taxon>Bacillati</taxon>
        <taxon>Bacillota</taxon>
        <taxon>Bacilli</taxon>
        <taxon>Bacillales</taxon>
        <taxon>Paenibacillaceae</taxon>
        <taxon>Paenibacillus</taxon>
    </lineage>
</organism>
<reference evidence="6" key="1">
    <citation type="journal article" date="2019" name="Int. J. Syst. Evol. Microbiol.">
        <title>The Global Catalogue of Microorganisms (GCM) 10K type strain sequencing project: providing services to taxonomists for standard genome sequencing and annotation.</title>
        <authorList>
            <consortium name="The Broad Institute Genomics Platform"/>
            <consortium name="The Broad Institute Genome Sequencing Center for Infectious Disease"/>
            <person name="Wu L."/>
            <person name="Ma J."/>
        </authorList>
    </citation>
    <scope>NUCLEOTIDE SEQUENCE [LARGE SCALE GENOMIC DNA]</scope>
    <source>
        <strain evidence="6">KACC 11904</strain>
    </source>
</reference>
<sequence length="391" mass="41560">MIVVTGYGMKGPMIDNTKQFQQILENGTCTLNICQKIGPNETDILCGQIAHTKHRIDGKNYRSYPKVARLALLAAVEAVEMAGLREKMQGRRVAVIIGTSTGGLIDIEKGAAFSSAGNSSQFPPLSAGLSNFHSGASAITAHFGLNGLTLTLTNGCTASTDAIVMGKLLLETGQADICMVGGAEAPITPFAIYSFYKGNDMNGTAEAFGRPFQEDCDGFVFSEGAGVLILEREADALQREIAVQGIVAKGSSNNDGLSIYKSDLSGTWMIEAMRELMEGQMPTYVNSQALGLDSNDNVEKEVHRQLFDASVPITSIKGMIGHPFGAAGAMQAISALISIRDGFIPPTTRSNGCGFEDLPIVFETMRRHVQSVAITSHGFGGNNSCLLISKY</sequence>
<dbReference type="PANTHER" id="PTHR11712">
    <property type="entry name" value="POLYKETIDE SYNTHASE-RELATED"/>
    <property type="match status" value="1"/>
</dbReference>
<evidence type="ECO:0000256" key="1">
    <source>
        <dbReference type="ARBA" id="ARBA00008467"/>
    </source>
</evidence>
<keyword evidence="6" id="KW-1185">Reference proteome</keyword>
<dbReference type="Proteomes" id="UP001596044">
    <property type="component" value="Unassembled WGS sequence"/>
</dbReference>
<dbReference type="InterPro" id="IPR000794">
    <property type="entry name" value="Beta-ketoacyl_synthase"/>
</dbReference>
<dbReference type="PROSITE" id="PS52004">
    <property type="entry name" value="KS3_2"/>
    <property type="match status" value="1"/>
</dbReference>
<dbReference type="Gene3D" id="3.40.47.10">
    <property type="match status" value="1"/>
</dbReference>
<comment type="caution">
    <text evidence="5">The sequence shown here is derived from an EMBL/GenBank/DDBJ whole genome shotgun (WGS) entry which is preliminary data.</text>
</comment>
<comment type="similarity">
    <text evidence="1 3">Belongs to the thiolase-like superfamily. Beta-ketoacyl-ACP synthases family.</text>
</comment>
<dbReference type="InterPro" id="IPR014031">
    <property type="entry name" value="Ketoacyl_synth_C"/>
</dbReference>